<feature type="transmembrane region" description="Helical" evidence="1">
    <location>
        <begin position="133"/>
        <end position="153"/>
    </location>
</feature>
<protein>
    <recommendedName>
        <fullName evidence="4">Tryptophan-rich sensory protein</fullName>
    </recommendedName>
</protein>
<name>A0A062VLA0_9PROT</name>
<feature type="transmembrane region" description="Helical" evidence="1">
    <location>
        <begin position="45"/>
        <end position="66"/>
    </location>
</feature>
<organism evidence="2 3">
    <name type="scientific">Hyphomonas polymorpha PS728</name>
    <dbReference type="NCBI Taxonomy" id="1280954"/>
    <lineage>
        <taxon>Bacteria</taxon>
        <taxon>Pseudomonadati</taxon>
        <taxon>Pseudomonadota</taxon>
        <taxon>Alphaproteobacteria</taxon>
        <taxon>Hyphomonadales</taxon>
        <taxon>Hyphomonadaceae</taxon>
        <taxon>Hyphomonas</taxon>
    </lineage>
</organism>
<dbReference type="AlphaFoldDB" id="A0A062VLA0"/>
<feature type="transmembrane region" description="Helical" evidence="1">
    <location>
        <begin position="102"/>
        <end position="121"/>
    </location>
</feature>
<reference evidence="2 3" key="1">
    <citation type="journal article" date="2014" name="Antonie Van Leeuwenhoek">
        <title>Hyphomonas beringensis sp. nov. and Hyphomonas chukchiensis sp. nov., isolated from surface seawater of the Bering Sea and Chukchi Sea.</title>
        <authorList>
            <person name="Li C."/>
            <person name="Lai Q."/>
            <person name="Li G."/>
            <person name="Dong C."/>
            <person name="Wang J."/>
            <person name="Liao Y."/>
            <person name="Shao Z."/>
        </authorList>
    </citation>
    <scope>NUCLEOTIDE SEQUENCE [LARGE SCALE GENOMIC DNA]</scope>
    <source>
        <strain evidence="2 3">PS728</strain>
    </source>
</reference>
<dbReference type="OrthoDB" id="7617526at2"/>
<comment type="caution">
    <text evidence="2">The sequence shown here is derived from an EMBL/GenBank/DDBJ whole genome shotgun (WGS) entry which is preliminary data.</text>
</comment>
<feature type="transmembrane region" description="Helical" evidence="1">
    <location>
        <begin position="200"/>
        <end position="219"/>
    </location>
</feature>
<dbReference type="RefSeq" id="WP_035593154.1">
    <property type="nucleotide sequence ID" value="NZ_ARYM01000001.1"/>
</dbReference>
<dbReference type="EMBL" id="ARYM01000001">
    <property type="protein sequence ID" value="KDA00467.1"/>
    <property type="molecule type" value="Genomic_DNA"/>
</dbReference>
<dbReference type="STRING" id="1280954.HPO_00520"/>
<dbReference type="Proteomes" id="UP000027100">
    <property type="component" value="Unassembled WGS sequence"/>
</dbReference>
<gene>
    <name evidence="2" type="ORF">HPO_00520</name>
</gene>
<feature type="transmembrane region" description="Helical" evidence="1">
    <location>
        <begin position="225"/>
        <end position="243"/>
    </location>
</feature>
<evidence type="ECO:0008006" key="4">
    <source>
        <dbReference type="Google" id="ProtNLM"/>
    </source>
</evidence>
<accession>A0A062VLA0</accession>
<proteinExistence type="predicted"/>
<dbReference type="PATRIC" id="fig|1280954.3.peg.109"/>
<keyword evidence="3" id="KW-1185">Reference proteome</keyword>
<evidence type="ECO:0000256" key="1">
    <source>
        <dbReference type="SAM" id="Phobius"/>
    </source>
</evidence>
<feature type="transmembrane region" description="Helical" evidence="1">
    <location>
        <begin position="173"/>
        <end position="193"/>
    </location>
</feature>
<keyword evidence="1" id="KW-0812">Transmembrane</keyword>
<evidence type="ECO:0000313" key="3">
    <source>
        <dbReference type="Proteomes" id="UP000027100"/>
    </source>
</evidence>
<sequence>MQSRTLPLLVLIVGILQPLAGALAPLTGIGIPVGDANRAAQAPEQPMPLFFSIWGVIFAVYIAFGLAGLRKPESWPQAIGLPLLLAGVGNIIWMLSAQLLNLQLLNFILLGPIFLFAWLAARSAHDLRGGAASASYYIGATASGLLAGWISAATAVSIPLTIRNLTGLGETDFPWPMFWATLGSAGVFAWLFASRISASLWYFAALGWGILGIAFHNWVETGMHLIGHIAFGCLILLLLVRLTRGAKPVRPAP</sequence>
<evidence type="ECO:0000313" key="2">
    <source>
        <dbReference type="EMBL" id="KDA00467.1"/>
    </source>
</evidence>
<feature type="transmembrane region" description="Helical" evidence="1">
    <location>
        <begin position="78"/>
        <end position="96"/>
    </location>
</feature>
<keyword evidence="1" id="KW-1133">Transmembrane helix</keyword>
<dbReference type="eggNOG" id="ENOG50302BM">
    <property type="taxonomic scope" value="Bacteria"/>
</dbReference>
<keyword evidence="1" id="KW-0472">Membrane</keyword>